<dbReference type="KEGG" id="samy:DB32_005782"/>
<name>A0A0F6W6N8_9BACT</name>
<protein>
    <submittedName>
        <fullName evidence="2">Uncharacterized protein</fullName>
    </submittedName>
</protein>
<keyword evidence="3" id="KW-1185">Reference proteome</keyword>
<feature type="compositionally biased region" description="Basic and acidic residues" evidence="1">
    <location>
        <begin position="49"/>
        <end position="61"/>
    </location>
</feature>
<evidence type="ECO:0000313" key="3">
    <source>
        <dbReference type="Proteomes" id="UP000034883"/>
    </source>
</evidence>
<feature type="region of interest" description="Disordered" evidence="1">
    <location>
        <begin position="40"/>
        <end position="61"/>
    </location>
</feature>
<dbReference type="AlphaFoldDB" id="A0A0F6W6N8"/>
<sequence>MVRTASSLTRMITIVNVAPSSESRGFGCSRWFGSVGFVVPSSRSPSRPRSPDAESHPRRRP</sequence>
<dbReference type="EMBL" id="CP011125">
    <property type="protein sequence ID" value="AKF08633.1"/>
    <property type="molecule type" value="Genomic_DNA"/>
</dbReference>
<evidence type="ECO:0000256" key="1">
    <source>
        <dbReference type="SAM" id="MobiDB-lite"/>
    </source>
</evidence>
<gene>
    <name evidence="2" type="ORF">DB32_005782</name>
</gene>
<proteinExistence type="predicted"/>
<dbReference type="Proteomes" id="UP000034883">
    <property type="component" value="Chromosome"/>
</dbReference>
<accession>A0A0F6W6N8</accession>
<dbReference type="STRING" id="927083.DB32_005782"/>
<evidence type="ECO:0000313" key="2">
    <source>
        <dbReference type="EMBL" id="AKF08633.1"/>
    </source>
</evidence>
<organism evidence="2 3">
    <name type="scientific">Sandaracinus amylolyticus</name>
    <dbReference type="NCBI Taxonomy" id="927083"/>
    <lineage>
        <taxon>Bacteria</taxon>
        <taxon>Pseudomonadati</taxon>
        <taxon>Myxococcota</taxon>
        <taxon>Polyangia</taxon>
        <taxon>Polyangiales</taxon>
        <taxon>Sandaracinaceae</taxon>
        <taxon>Sandaracinus</taxon>
    </lineage>
</organism>
<reference evidence="2 3" key="1">
    <citation type="submission" date="2015-03" db="EMBL/GenBank/DDBJ databases">
        <title>Genome assembly of Sandaracinus amylolyticus DSM 53668.</title>
        <authorList>
            <person name="Sharma G."/>
            <person name="Subramanian S."/>
        </authorList>
    </citation>
    <scope>NUCLEOTIDE SEQUENCE [LARGE SCALE GENOMIC DNA]</scope>
    <source>
        <strain evidence="2 3">DSM 53668</strain>
    </source>
</reference>